<organism evidence="1 2">
    <name type="scientific">Rhizorhabdus dicambivorans</name>
    <dbReference type="NCBI Taxonomy" id="1850238"/>
    <lineage>
        <taxon>Bacteria</taxon>
        <taxon>Pseudomonadati</taxon>
        <taxon>Pseudomonadota</taxon>
        <taxon>Alphaproteobacteria</taxon>
        <taxon>Sphingomonadales</taxon>
        <taxon>Sphingomonadaceae</taxon>
        <taxon>Rhizorhabdus</taxon>
    </lineage>
</organism>
<evidence type="ECO:0000313" key="2">
    <source>
        <dbReference type="Proteomes" id="UP000218934"/>
    </source>
</evidence>
<proteinExistence type="predicted"/>
<reference evidence="1 2" key="1">
    <citation type="submission" date="2017-09" db="EMBL/GenBank/DDBJ databases">
        <title>The Catabolism of 3,6-Dichlorosalicylic acid is Initiated by the Cytochrome P450 Monooxygenase DsmABC in Rhizorhabdus dicambivorans Ndbn-20.</title>
        <authorList>
            <person name="Na L."/>
        </authorList>
    </citation>
    <scope>NUCLEOTIDE SEQUENCE [LARGE SCALE GENOMIC DNA]</scope>
    <source>
        <strain evidence="1 2">Ndbn-20m</strain>
    </source>
</reference>
<comment type="caution">
    <text evidence="1">The sequence shown here is derived from an EMBL/GenBank/DDBJ whole genome shotgun (WGS) entry which is preliminary data.</text>
</comment>
<accession>A0A2A4FNE7</accession>
<protein>
    <submittedName>
        <fullName evidence="1">Uncharacterized protein</fullName>
    </submittedName>
</protein>
<dbReference type="KEGG" id="rdi:CMV14_13250"/>
<dbReference type="AlphaFoldDB" id="A0A2A4FNE7"/>
<dbReference type="Proteomes" id="UP000218934">
    <property type="component" value="Unassembled WGS sequence"/>
</dbReference>
<name>A0A2A4FNE7_9SPHN</name>
<keyword evidence="2" id="KW-1185">Reference proteome</keyword>
<evidence type="ECO:0000313" key="1">
    <source>
        <dbReference type="EMBL" id="PCE39677.1"/>
    </source>
</evidence>
<sequence length="600" mass="66309">MKGEAMLLPIEPQEAGVPVDAPAAKPAAPRPGLTDLFTRLRIKRVVFVDDMVEPVADAANVIDTLTRREDARQLLESLFPVAVLANDNEARFDQLTALLGDMDAAELEAVTTILSEFTEEEGARDILQLRRNIPEQVDLKILTPAEWHAQQQEIIEQCREDARTLFLFDQELNGDPQVLGFATGADIIKGLAQSEPVGFGTRWFCGMLSHTLNSGDEISSWRQLAEDNAIALKFFMPIAKQSLSDGDRFYGAVYRTLINTYCETMKTLAKDGLREALDAALKRFDDIDPLAFEHIIVNSSEEEGVSELETLLRLYAIVHKDEAKRVILREAEFLKFADAATGVKAVADISRELTAETQAHLNLLRAQELHDGPELVNGYNDPLRNGDVFEIGEGNDLGLFVLIAQPCDIMVRPGGKRVRENNFKVAVICPLTLDPAEVEAEPPHLKHFIPNFGDKGDVTAAVLFKRGTVVNLNVLDLTVLDKNGRCDITPAELKKEPKRFPTRAWEDRCAELAKHFGKVAGEIEDARKKHGDEVADLIAKATVPRVGLSNALKGHGSYVAGAFHYPIKRIGRIRDPGAASLLAAFGRFLSRDALEHDFAR</sequence>
<gene>
    <name evidence="1" type="ORF">COO09_24270</name>
</gene>
<dbReference type="EMBL" id="NWUF01000053">
    <property type="protein sequence ID" value="PCE39677.1"/>
    <property type="molecule type" value="Genomic_DNA"/>
</dbReference>